<dbReference type="Proteomes" id="UP001218188">
    <property type="component" value="Unassembled WGS sequence"/>
</dbReference>
<dbReference type="GO" id="GO:0005524">
    <property type="term" value="F:ATP binding"/>
    <property type="evidence" value="ECO:0007669"/>
    <property type="project" value="InterPro"/>
</dbReference>
<accession>A0AAD6SHC4</accession>
<dbReference type="PROSITE" id="PS00109">
    <property type="entry name" value="PROTEIN_KINASE_TYR"/>
    <property type="match status" value="1"/>
</dbReference>
<dbReference type="PANTHER" id="PTHR44329">
    <property type="entry name" value="SERINE/THREONINE-PROTEIN KINASE TNNI3K-RELATED"/>
    <property type="match status" value="1"/>
</dbReference>
<feature type="domain" description="Protein kinase" evidence="2">
    <location>
        <begin position="101"/>
        <end position="388"/>
    </location>
</feature>
<feature type="region of interest" description="Disordered" evidence="1">
    <location>
        <begin position="415"/>
        <end position="486"/>
    </location>
</feature>
<dbReference type="Gene3D" id="3.30.200.20">
    <property type="entry name" value="Phosphorylase Kinase, domain 1"/>
    <property type="match status" value="1"/>
</dbReference>
<dbReference type="InterPro" id="IPR011009">
    <property type="entry name" value="Kinase-like_dom_sf"/>
</dbReference>
<dbReference type="InterPro" id="IPR051681">
    <property type="entry name" value="Ser/Thr_Kinases-Pseudokinases"/>
</dbReference>
<dbReference type="Pfam" id="PF07714">
    <property type="entry name" value="PK_Tyr_Ser-Thr"/>
    <property type="match status" value="1"/>
</dbReference>
<evidence type="ECO:0000313" key="4">
    <source>
        <dbReference type="Proteomes" id="UP001218188"/>
    </source>
</evidence>
<keyword evidence="3" id="KW-0808">Transferase</keyword>
<dbReference type="GO" id="GO:0004674">
    <property type="term" value="F:protein serine/threonine kinase activity"/>
    <property type="evidence" value="ECO:0007669"/>
    <property type="project" value="TreeGrafter"/>
</dbReference>
<protein>
    <submittedName>
        <fullName evidence="3">Kinase-like domain-containing protein</fullName>
    </submittedName>
</protein>
<keyword evidence="3" id="KW-0418">Kinase</keyword>
<dbReference type="Gene3D" id="1.10.510.10">
    <property type="entry name" value="Transferase(Phosphotransferase) domain 1"/>
    <property type="match status" value="1"/>
</dbReference>
<dbReference type="InterPro" id="IPR008266">
    <property type="entry name" value="Tyr_kinase_AS"/>
</dbReference>
<keyword evidence="4" id="KW-1185">Reference proteome</keyword>
<organism evidence="3 4">
    <name type="scientific">Mycena alexandri</name>
    <dbReference type="NCBI Taxonomy" id="1745969"/>
    <lineage>
        <taxon>Eukaryota</taxon>
        <taxon>Fungi</taxon>
        <taxon>Dikarya</taxon>
        <taxon>Basidiomycota</taxon>
        <taxon>Agaricomycotina</taxon>
        <taxon>Agaricomycetes</taxon>
        <taxon>Agaricomycetidae</taxon>
        <taxon>Agaricales</taxon>
        <taxon>Marasmiineae</taxon>
        <taxon>Mycenaceae</taxon>
        <taxon>Mycena</taxon>
    </lineage>
</organism>
<dbReference type="AlphaFoldDB" id="A0AAD6SHC4"/>
<evidence type="ECO:0000256" key="1">
    <source>
        <dbReference type="SAM" id="MobiDB-lite"/>
    </source>
</evidence>
<gene>
    <name evidence="3" type="ORF">C8F04DRAFT_69109</name>
</gene>
<evidence type="ECO:0000313" key="3">
    <source>
        <dbReference type="EMBL" id="KAJ7028054.1"/>
    </source>
</evidence>
<comment type="caution">
    <text evidence="3">The sequence shown here is derived from an EMBL/GenBank/DDBJ whole genome shotgun (WGS) entry which is preliminary data.</text>
</comment>
<dbReference type="EMBL" id="JARJCM010000116">
    <property type="protein sequence ID" value="KAJ7028054.1"/>
    <property type="molecule type" value="Genomic_DNA"/>
</dbReference>
<dbReference type="InterPro" id="IPR000719">
    <property type="entry name" value="Prot_kinase_dom"/>
</dbReference>
<sequence>MRGMTRSLVQKKMIEDHIEIGSVLQELFVLNTYRQEIKSMNEEHAVAVLNITHKILDDGLPPNDVVSDWNQFSRRAHRLLNTLAVHLDMLPEELSVSNVLLISNHVVKSGGFSNVYRGRYTNADGEVEIALKVLRIFDDQTAESRRLLYEKFNKEALLWHHMKHPNVVPFLGVDSTTFPSPGRAMVSPWMVQGSVLKYVADPENSPVAPYAIELLCDVIEGLKYLHSSNVVHGDLCGRNILINEHGEACLTDFGLAGFIESDTTNRAASTRGGSIRWMPPELLLVAPGTHFRRSFASDIWAFGCVCGEIWTEGIQPFKREQETAIIVLFSSHDFATEAESPSVRPYQQRPADKMGNLMPDRLWELVQWCWKYDAAERPSTGVIADMLLEMNPRKRRKGGEGSKVVAEASAAVGATRGVASGSGTRRVRTASPASSHDEDEDDLIPSASSAPKDKGKRRAQPMVPLPSSSGREAHLTNVDEPSDSDPVVVRFGPLPEGMDFGAGHEDIEFLEIFEALAGRVGRRGALAEQQSVHRFDNTHLDLHFKTAMEANNFAMTWMNRRFEPYLECEAFVVDID</sequence>
<dbReference type="InterPro" id="IPR001245">
    <property type="entry name" value="Ser-Thr/Tyr_kinase_cat_dom"/>
</dbReference>
<dbReference type="PRINTS" id="PR00109">
    <property type="entry name" value="TYRKINASE"/>
</dbReference>
<proteinExistence type="predicted"/>
<evidence type="ECO:0000259" key="2">
    <source>
        <dbReference type="PROSITE" id="PS50011"/>
    </source>
</evidence>
<name>A0AAD6SHC4_9AGAR</name>
<reference evidence="3" key="1">
    <citation type="submission" date="2023-03" db="EMBL/GenBank/DDBJ databases">
        <title>Massive genome expansion in bonnet fungi (Mycena s.s.) driven by repeated elements and novel gene families across ecological guilds.</title>
        <authorList>
            <consortium name="Lawrence Berkeley National Laboratory"/>
            <person name="Harder C.B."/>
            <person name="Miyauchi S."/>
            <person name="Viragh M."/>
            <person name="Kuo A."/>
            <person name="Thoen E."/>
            <person name="Andreopoulos B."/>
            <person name="Lu D."/>
            <person name="Skrede I."/>
            <person name="Drula E."/>
            <person name="Henrissat B."/>
            <person name="Morin E."/>
            <person name="Kohler A."/>
            <person name="Barry K."/>
            <person name="LaButti K."/>
            <person name="Morin E."/>
            <person name="Salamov A."/>
            <person name="Lipzen A."/>
            <person name="Mereny Z."/>
            <person name="Hegedus B."/>
            <person name="Baldrian P."/>
            <person name="Stursova M."/>
            <person name="Weitz H."/>
            <person name="Taylor A."/>
            <person name="Grigoriev I.V."/>
            <person name="Nagy L.G."/>
            <person name="Martin F."/>
            <person name="Kauserud H."/>
        </authorList>
    </citation>
    <scope>NUCLEOTIDE SEQUENCE</scope>
    <source>
        <strain evidence="3">CBHHK200</strain>
    </source>
</reference>
<dbReference type="SUPFAM" id="SSF56112">
    <property type="entry name" value="Protein kinase-like (PK-like)"/>
    <property type="match status" value="1"/>
</dbReference>
<dbReference type="PROSITE" id="PS50011">
    <property type="entry name" value="PROTEIN_KINASE_DOM"/>
    <property type="match status" value="1"/>
</dbReference>